<dbReference type="GO" id="GO:0006325">
    <property type="term" value="P:chromatin organization"/>
    <property type="evidence" value="ECO:0007669"/>
    <property type="project" value="UniProtKB-KW"/>
</dbReference>
<evidence type="ECO:0000259" key="6">
    <source>
        <dbReference type="PROSITE" id="PS51526"/>
    </source>
</evidence>
<evidence type="ECO:0000256" key="3">
    <source>
        <dbReference type="ARBA" id="ARBA00023163"/>
    </source>
</evidence>
<dbReference type="FunCoup" id="A0A067Q8F9">
    <property type="interactions" value="9"/>
</dbReference>
<feature type="compositionally biased region" description="Low complexity" evidence="5">
    <location>
        <begin position="14"/>
        <end position="25"/>
    </location>
</feature>
<keyword evidence="2" id="KW-0805">Transcription regulation</keyword>
<reference evidence="8" key="1">
    <citation type="journal article" date="2014" name="Proc. Natl. Acad. Sci. U.S.A.">
        <title>Extensive sampling of basidiomycete genomes demonstrates inadequacy of the white-rot/brown-rot paradigm for wood decay fungi.</title>
        <authorList>
            <person name="Riley R."/>
            <person name="Salamov A.A."/>
            <person name="Brown D.W."/>
            <person name="Nagy L.G."/>
            <person name="Floudas D."/>
            <person name="Held B.W."/>
            <person name="Levasseur A."/>
            <person name="Lombard V."/>
            <person name="Morin E."/>
            <person name="Otillar R."/>
            <person name="Lindquist E.A."/>
            <person name="Sun H."/>
            <person name="LaButti K.M."/>
            <person name="Schmutz J."/>
            <person name="Jabbour D."/>
            <person name="Luo H."/>
            <person name="Baker S.E."/>
            <person name="Pisabarro A.G."/>
            <person name="Walton J.D."/>
            <person name="Blanchette R.A."/>
            <person name="Henrissat B."/>
            <person name="Martin F."/>
            <person name="Cullen D."/>
            <person name="Hibbett D.S."/>
            <person name="Grigoriev I.V."/>
        </authorList>
    </citation>
    <scope>NUCLEOTIDE SEQUENCE [LARGE SCALE GENOMIC DNA]</scope>
    <source>
        <strain evidence="8">MUCL 33604</strain>
    </source>
</reference>
<evidence type="ECO:0000256" key="1">
    <source>
        <dbReference type="ARBA" id="ARBA00022853"/>
    </source>
</evidence>
<gene>
    <name evidence="7" type="ORF">JAAARDRAFT_147414</name>
</gene>
<dbReference type="OrthoDB" id="338531at2759"/>
<dbReference type="STRING" id="933084.A0A067Q8F9"/>
<evidence type="ECO:0000256" key="2">
    <source>
        <dbReference type="ARBA" id="ARBA00023015"/>
    </source>
</evidence>
<keyword evidence="4" id="KW-0539">Nucleus</keyword>
<dbReference type="Proteomes" id="UP000027265">
    <property type="component" value="Unassembled WGS sequence"/>
</dbReference>
<dbReference type="InterPro" id="IPR016024">
    <property type="entry name" value="ARM-type_fold"/>
</dbReference>
<feature type="region of interest" description="Disordered" evidence="5">
    <location>
        <begin position="1"/>
        <end position="26"/>
    </location>
</feature>
<name>A0A067Q8F9_9AGAM</name>
<keyword evidence="1" id="KW-0156">Chromatin regulator</keyword>
<dbReference type="GO" id="GO:0006355">
    <property type="term" value="P:regulation of DNA-templated transcription"/>
    <property type="evidence" value="ECO:0007669"/>
    <property type="project" value="InterPro"/>
</dbReference>
<dbReference type="InterPro" id="IPR003150">
    <property type="entry name" value="DNA-bd_RFX"/>
</dbReference>
<dbReference type="InterPro" id="IPR052406">
    <property type="entry name" value="Chromatin_Remodeling_Comp"/>
</dbReference>
<evidence type="ECO:0000256" key="4">
    <source>
        <dbReference type="ARBA" id="ARBA00023242"/>
    </source>
</evidence>
<dbReference type="InParanoid" id="A0A067Q8F9"/>
<dbReference type="PANTHER" id="PTHR22970:SF14">
    <property type="entry name" value="AT-RICH INTERACTIVE DOMAIN-CONTAINING PROTEIN 2"/>
    <property type="match status" value="1"/>
</dbReference>
<organism evidence="7 8">
    <name type="scientific">Jaapia argillacea MUCL 33604</name>
    <dbReference type="NCBI Taxonomy" id="933084"/>
    <lineage>
        <taxon>Eukaryota</taxon>
        <taxon>Fungi</taxon>
        <taxon>Dikarya</taxon>
        <taxon>Basidiomycota</taxon>
        <taxon>Agaricomycotina</taxon>
        <taxon>Agaricomycetes</taxon>
        <taxon>Agaricomycetidae</taxon>
        <taxon>Jaapiales</taxon>
        <taxon>Jaapiaceae</taxon>
        <taxon>Jaapia</taxon>
    </lineage>
</organism>
<evidence type="ECO:0000256" key="5">
    <source>
        <dbReference type="SAM" id="MobiDB-lite"/>
    </source>
</evidence>
<sequence length="637" mass="71601">MQPSAYRPPTYVDTQASQPQAPTTTDDYERWYTDRDIPTNRMVLSLRSGLDPEISWALDRLCRLCDNDQFLLDSMPGLTDALFEWPEWYIGQSNSQKVASPLLFALPPDVEAKKRHGLECLFILRNSSLNEPNAIELAQHRRTLPLILLALRKVKPDSDANTEFLLHAIELLQTISPDLVLASSSSPEVNPVQILAEIAGTSSNRSLIISCLSTLNILLSNPSNVAHHMSDSKALTGALRYLPLFVDHPLVDACVNFLYTHLSHYPTAKAFLLHPDMPSTLKVLVSLLLHEQVEETVSLDIGSDVYTVPANSKSRKNHELTREELDSLVAMPEPQRCYEWMKAMFIAEPDGELTQVDFWTLYKDVFSPFQDRFPLLVASEVIKNVNLIFPSAQAMVLPGPPQKFVVRGVDRRREDSVNERFRCHWDRSQCALPPFSSPDELFEHIVSHHILNYEGSEMPCFWATCPIPPLPKGRLRSHILTHIPSSQPSPLHPSQSDTITLPNHMFPYPTSNPTTRPLPPARESNLTYRKAAVDPPSTSLTALLCIRILFRASFASADAAPRVDKDHFGFPGVVEEVIEQEADVPPVGIQESEQEGEKRGRRAFTRVRKMLQEVQIRGQTFTGWILEMVDAGLTGTT</sequence>
<proteinExistence type="predicted"/>
<dbReference type="PANTHER" id="PTHR22970">
    <property type="entry name" value="AT-RICH INTERACTIVE DOMAIN-CONTAINING PROTEIN 2"/>
    <property type="match status" value="1"/>
</dbReference>
<dbReference type="GO" id="GO:0003677">
    <property type="term" value="F:DNA binding"/>
    <property type="evidence" value="ECO:0007669"/>
    <property type="project" value="InterPro"/>
</dbReference>
<dbReference type="EMBL" id="KL197710">
    <property type="protein sequence ID" value="KDQ63274.1"/>
    <property type="molecule type" value="Genomic_DNA"/>
</dbReference>
<feature type="domain" description="RFX-type winged-helix" evidence="6">
    <location>
        <begin position="337"/>
        <end position="413"/>
    </location>
</feature>
<accession>A0A067Q8F9</accession>
<dbReference type="AlphaFoldDB" id="A0A067Q8F9"/>
<dbReference type="PROSITE" id="PS51526">
    <property type="entry name" value="RFX_DBD"/>
    <property type="match status" value="1"/>
</dbReference>
<keyword evidence="8" id="KW-1185">Reference proteome</keyword>
<protein>
    <recommendedName>
        <fullName evidence="6">RFX-type winged-helix domain-containing protein</fullName>
    </recommendedName>
</protein>
<dbReference type="GO" id="GO:0016586">
    <property type="term" value="C:RSC-type complex"/>
    <property type="evidence" value="ECO:0007669"/>
    <property type="project" value="TreeGrafter"/>
</dbReference>
<evidence type="ECO:0000313" key="8">
    <source>
        <dbReference type="Proteomes" id="UP000027265"/>
    </source>
</evidence>
<keyword evidence="3" id="KW-0804">Transcription</keyword>
<dbReference type="SUPFAM" id="SSF48371">
    <property type="entry name" value="ARM repeat"/>
    <property type="match status" value="1"/>
</dbReference>
<evidence type="ECO:0000313" key="7">
    <source>
        <dbReference type="EMBL" id="KDQ63274.1"/>
    </source>
</evidence>
<dbReference type="HOGENOM" id="CLU_028353_0_0_1"/>